<protein>
    <recommendedName>
        <fullName evidence="2">SET domain-containing protein</fullName>
    </recommendedName>
</protein>
<evidence type="ECO:0000256" key="1">
    <source>
        <dbReference type="SAM" id="SignalP"/>
    </source>
</evidence>
<keyword evidence="4" id="KW-1185">Reference proteome</keyword>
<evidence type="ECO:0000259" key="2">
    <source>
        <dbReference type="PROSITE" id="PS50280"/>
    </source>
</evidence>
<dbReference type="InterPro" id="IPR001214">
    <property type="entry name" value="SET_dom"/>
</dbReference>
<dbReference type="HOGENOM" id="CLU_028281_6_1_1"/>
<evidence type="ECO:0000313" key="4">
    <source>
        <dbReference type="Proteomes" id="UP000054321"/>
    </source>
</evidence>
<keyword evidence="1" id="KW-0732">Signal</keyword>
<name>A0A0C3HHH2_OIDMZ</name>
<dbReference type="Gene3D" id="2.170.270.10">
    <property type="entry name" value="SET domain"/>
    <property type="match status" value="1"/>
</dbReference>
<sequence length="424" mass="47190">MRLPLIVSSLSIAGLAQAGQFPLGVEIRTDSCTRSENDSLIKLSRELSGNEYAPETCGIENAGKASLSNPWTSPPKCIPEQNSTSTYCVYTNDKFANGRGISFLTSPSIAERIALLPAFTKKNLYKKVNQFDDPPWEVKAIPGRGKGLFAIRTLHRGEEIVSSTPVGAFQSDALMPDYALDYIYLHTAFIHLPKATQQLFMSTMAGLVGDPIMERLNTNAFSGEFEGSSHFLMYPETARMNHDCRPNAMYYYDPKTLIHRTIAARTIQSGEEITIPYDNILRPREERQTSLREFWGFSCGCSLCSRSDKEIEDSDARIQEILDLQVKLANWSPWSSGTPNMAEMLISLYEEEHLHAAKATGHTFAALAYNGVGNKMMAEWHAELALEAGMVNSGPNDDITAMKKLLDDPEGHWSWMARKAKAEL</sequence>
<dbReference type="InParanoid" id="A0A0C3HHH2"/>
<accession>A0A0C3HHH2</accession>
<dbReference type="PROSITE" id="PS50280">
    <property type="entry name" value="SET"/>
    <property type="match status" value="1"/>
</dbReference>
<feature type="signal peptide" evidence="1">
    <location>
        <begin position="1"/>
        <end position="18"/>
    </location>
</feature>
<feature type="chain" id="PRO_5002174821" description="SET domain-containing protein" evidence="1">
    <location>
        <begin position="19"/>
        <end position="424"/>
    </location>
</feature>
<proteinExistence type="predicted"/>
<gene>
    <name evidence="3" type="ORF">OIDMADRAFT_178497</name>
</gene>
<dbReference type="SUPFAM" id="SSF82199">
    <property type="entry name" value="SET domain"/>
    <property type="match status" value="1"/>
</dbReference>
<evidence type="ECO:0000313" key="3">
    <source>
        <dbReference type="EMBL" id="KIN02565.1"/>
    </source>
</evidence>
<dbReference type="AlphaFoldDB" id="A0A0C3HHH2"/>
<dbReference type="EMBL" id="KN832874">
    <property type="protein sequence ID" value="KIN02565.1"/>
    <property type="molecule type" value="Genomic_DNA"/>
</dbReference>
<dbReference type="PANTHER" id="PTHR47332">
    <property type="entry name" value="SET DOMAIN-CONTAINING PROTEIN 5"/>
    <property type="match status" value="1"/>
</dbReference>
<reference evidence="3 4" key="1">
    <citation type="submission" date="2014-04" db="EMBL/GenBank/DDBJ databases">
        <authorList>
            <consortium name="DOE Joint Genome Institute"/>
            <person name="Kuo A."/>
            <person name="Martino E."/>
            <person name="Perotto S."/>
            <person name="Kohler A."/>
            <person name="Nagy L.G."/>
            <person name="Floudas D."/>
            <person name="Copeland A."/>
            <person name="Barry K.W."/>
            <person name="Cichocki N."/>
            <person name="Veneault-Fourrey C."/>
            <person name="LaButti K."/>
            <person name="Lindquist E.A."/>
            <person name="Lipzen A."/>
            <person name="Lundell T."/>
            <person name="Morin E."/>
            <person name="Murat C."/>
            <person name="Sun H."/>
            <person name="Tunlid A."/>
            <person name="Henrissat B."/>
            <person name="Grigoriev I.V."/>
            <person name="Hibbett D.S."/>
            <person name="Martin F."/>
            <person name="Nordberg H.P."/>
            <person name="Cantor M.N."/>
            <person name="Hua S.X."/>
        </authorList>
    </citation>
    <scope>NUCLEOTIDE SEQUENCE [LARGE SCALE GENOMIC DNA]</scope>
    <source>
        <strain evidence="3 4">Zn</strain>
    </source>
</reference>
<dbReference type="Proteomes" id="UP000054321">
    <property type="component" value="Unassembled WGS sequence"/>
</dbReference>
<dbReference type="STRING" id="913774.A0A0C3HHH2"/>
<dbReference type="PANTHER" id="PTHR47332:SF6">
    <property type="entry name" value="SET DOMAIN-CONTAINING PROTEIN"/>
    <property type="match status" value="1"/>
</dbReference>
<organism evidence="3 4">
    <name type="scientific">Oidiodendron maius (strain Zn)</name>
    <dbReference type="NCBI Taxonomy" id="913774"/>
    <lineage>
        <taxon>Eukaryota</taxon>
        <taxon>Fungi</taxon>
        <taxon>Dikarya</taxon>
        <taxon>Ascomycota</taxon>
        <taxon>Pezizomycotina</taxon>
        <taxon>Leotiomycetes</taxon>
        <taxon>Leotiomycetes incertae sedis</taxon>
        <taxon>Myxotrichaceae</taxon>
        <taxon>Oidiodendron</taxon>
    </lineage>
</organism>
<feature type="domain" description="SET" evidence="2">
    <location>
        <begin position="134"/>
        <end position="278"/>
    </location>
</feature>
<reference evidence="4" key="2">
    <citation type="submission" date="2015-01" db="EMBL/GenBank/DDBJ databases">
        <title>Evolutionary Origins and Diversification of the Mycorrhizal Mutualists.</title>
        <authorList>
            <consortium name="DOE Joint Genome Institute"/>
            <consortium name="Mycorrhizal Genomics Consortium"/>
            <person name="Kohler A."/>
            <person name="Kuo A."/>
            <person name="Nagy L.G."/>
            <person name="Floudas D."/>
            <person name="Copeland A."/>
            <person name="Barry K.W."/>
            <person name="Cichocki N."/>
            <person name="Veneault-Fourrey C."/>
            <person name="LaButti K."/>
            <person name="Lindquist E.A."/>
            <person name="Lipzen A."/>
            <person name="Lundell T."/>
            <person name="Morin E."/>
            <person name="Murat C."/>
            <person name="Riley R."/>
            <person name="Ohm R."/>
            <person name="Sun H."/>
            <person name="Tunlid A."/>
            <person name="Henrissat B."/>
            <person name="Grigoriev I.V."/>
            <person name="Hibbett D.S."/>
            <person name="Martin F."/>
        </authorList>
    </citation>
    <scope>NUCLEOTIDE SEQUENCE [LARGE SCALE GENOMIC DNA]</scope>
    <source>
        <strain evidence="4">Zn</strain>
    </source>
</reference>
<dbReference type="Pfam" id="PF00856">
    <property type="entry name" value="SET"/>
    <property type="match status" value="1"/>
</dbReference>
<dbReference type="CDD" id="cd20071">
    <property type="entry name" value="SET_SMYD"/>
    <property type="match status" value="1"/>
</dbReference>
<dbReference type="InterPro" id="IPR046341">
    <property type="entry name" value="SET_dom_sf"/>
</dbReference>
<dbReference type="OrthoDB" id="265717at2759"/>
<dbReference type="InterPro" id="IPR053185">
    <property type="entry name" value="SET_domain_protein"/>
</dbReference>